<evidence type="ECO:0000256" key="2">
    <source>
        <dbReference type="ARBA" id="ARBA00022723"/>
    </source>
</evidence>
<dbReference type="EMBL" id="PVXM01000019">
    <property type="protein sequence ID" value="PRR73604.1"/>
    <property type="molecule type" value="Genomic_DNA"/>
</dbReference>
<keyword evidence="2" id="KW-0479">Metal-binding</keyword>
<reference evidence="5 6" key="1">
    <citation type="submission" date="2018-03" db="EMBL/GenBank/DDBJ databases">
        <title>Genome sequence of Moorella humiferrea DSM 23265.</title>
        <authorList>
            <person name="Poehlein A."/>
            <person name="Daniel R."/>
        </authorList>
    </citation>
    <scope>NUCLEOTIDE SEQUENCE [LARGE SCALE GENOMIC DNA]</scope>
    <source>
        <strain evidence="5 6">DSM 23265</strain>
    </source>
</reference>
<dbReference type="GO" id="GO:0046872">
    <property type="term" value="F:metal ion binding"/>
    <property type="evidence" value="ECO:0007669"/>
    <property type="project" value="UniProtKB-KW"/>
</dbReference>
<dbReference type="Proteomes" id="UP000238415">
    <property type="component" value="Unassembled WGS sequence"/>
</dbReference>
<dbReference type="Pfam" id="PF10370">
    <property type="entry name" value="Rv2993c-like_N"/>
    <property type="match status" value="1"/>
</dbReference>
<comment type="caution">
    <text evidence="5">The sequence shown here is derived from an EMBL/GenBank/DDBJ whole genome shotgun (WGS) entry which is preliminary data.</text>
</comment>
<sequence length="257" mass="27831">MGTFLRFKVSEDQIYQGILEDDRVFPIEGDIYTRWTIGKQGLPLDAIKILAPCIPSKVICVGTNYRSVLAAKGQAVPPEPVIFLKPPSAIIGPGEEIIYPGGVEKLGYEVELAVVIKDKVKAIRAEEALNHVLGYTIANDITAKDFMTGGPWTKAKSYDTFLPLGPWIVSGLDPDNLHIMMRVNGKITQDANTNDMVFKVTDIIAYVSNIMTLMPGDVIITGTPPGAGLLQPGVIVEASIEGIGTLVNKVVLQNQEN</sequence>
<dbReference type="OrthoDB" id="9805307at2"/>
<evidence type="ECO:0000313" key="5">
    <source>
        <dbReference type="EMBL" id="PRR73604.1"/>
    </source>
</evidence>
<comment type="similarity">
    <text evidence="1">Belongs to the FAH family.</text>
</comment>
<proteinExistence type="inferred from homology"/>
<name>A0A2T0AT57_9FIRM</name>
<dbReference type="GO" id="GO:0016853">
    <property type="term" value="F:isomerase activity"/>
    <property type="evidence" value="ECO:0007669"/>
    <property type="project" value="UniProtKB-ARBA"/>
</dbReference>
<dbReference type="Pfam" id="PF01557">
    <property type="entry name" value="FAA_hydrolase"/>
    <property type="match status" value="1"/>
</dbReference>
<dbReference type="Gene3D" id="3.90.850.10">
    <property type="entry name" value="Fumarylacetoacetase-like, C-terminal domain"/>
    <property type="match status" value="1"/>
</dbReference>
<evidence type="ECO:0000259" key="3">
    <source>
        <dbReference type="Pfam" id="PF01557"/>
    </source>
</evidence>
<protein>
    <submittedName>
        <fullName evidence="5">Ureidoglycolate lyase</fullName>
        <ecNumber evidence="5">4.3.2.3</ecNumber>
    </submittedName>
</protein>
<feature type="domain" description="Fumarylacetoacetase-like C-terminal" evidence="3">
    <location>
        <begin position="57"/>
        <end position="251"/>
    </location>
</feature>
<dbReference type="InterPro" id="IPR051121">
    <property type="entry name" value="FAH"/>
</dbReference>
<keyword evidence="5" id="KW-0456">Lyase</keyword>
<feature type="domain" description="Rv2993c-like N-terminal" evidence="4">
    <location>
        <begin position="4"/>
        <end position="52"/>
    </location>
</feature>
<evidence type="ECO:0000259" key="4">
    <source>
        <dbReference type="Pfam" id="PF10370"/>
    </source>
</evidence>
<evidence type="ECO:0000256" key="1">
    <source>
        <dbReference type="ARBA" id="ARBA00010211"/>
    </source>
</evidence>
<dbReference type="GO" id="GO:0050385">
    <property type="term" value="F:ureidoglycolate lyase activity"/>
    <property type="evidence" value="ECO:0007669"/>
    <property type="project" value="UniProtKB-EC"/>
</dbReference>
<dbReference type="RefSeq" id="WP_106005133.1">
    <property type="nucleotide sequence ID" value="NZ_CP136419.1"/>
</dbReference>
<accession>A0A2T0AT57</accession>
<dbReference type="InterPro" id="IPR036663">
    <property type="entry name" value="Fumarylacetoacetase_C_sf"/>
</dbReference>
<dbReference type="InterPro" id="IPR018833">
    <property type="entry name" value="Rv2993c-like_N"/>
</dbReference>
<dbReference type="FunFam" id="3.90.850.10:FF:000002">
    <property type="entry name" value="2-hydroxyhepta-2,4-diene-1,7-dioate isomerase"/>
    <property type="match status" value="1"/>
</dbReference>
<organism evidence="5 6">
    <name type="scientific">Neomoorella humiferrea</name>
    <dbReference type="NCBI Taxonomy" id="676965"/>
    <lineage>
        <taxon>Bacteria</taxon>
        <taxon>Bacillati</taxon>
        <taxon>Bacillota</taxon>
        <taxon>Clostridia</taxon>
        <taxon>Neomoorellales</taxon>
        <taxon>Neomoorellaceae</taxon>
        <taxon>Neomoorella</taxon>
    </lineage>
</organism>
<dbReference type="GO" id="GO:0019752">
    <property type="term" value="P:carboxylic acid metabolic process"/>
    <property type="evidence" value="ECO:0007669"/>
    <property type="project" value="UniProtKB-ARBA"/>
</dbReference>
<dbReference type="SUPFAM" id="SSF56529">
    <property type="entry name" value="FAH"/>
    <property type="match status" value="1"/>
</dbReference>
<gene>
    <name evidence="5" type="ORF">MOHU_11390</name>
</gene>
<dbReference type="PANTHER" id="PTHR42796">
    <property type="entry name" value="FUMARYLACETOACETATE HYDROLASE DOMAIN-CONTAINING PROTEIN 2A-RELATED"/>
    <property type="match status" value="1"/>
</dbReference>
<dbReference type="EC" id="4.3.2.3" evidence="5"/>
<dbReference type="InterPro" id="IPR011234">
    <property type="entry name" value="Fumarylacetoacetase-like_C"/>
</dbReference>
<dbReference type="AlphaFoldDB" id="A0A2T0AT57"/>
<keyword evidence="6" id="KW-1185">Reference proteome</keyword>
<evidence type="ECO:0000313" key="6">
    <source>
        <dbReference type="Proteomes" id="UP000238415"/>
    </source>
</evidence>
<dbReference type="PANTHER" id="PTHR42796:SF4">
    <property type="entry name" value="FUMARYLACETOACETATE HYDROLASE DOMAIN-CONTAINING PROTEIN 2A"/>
    <property type="match status" value="1"/>
</dbReference>